<gene>
    <name evidence="2" type="ORF">MNBD_BACTEROID06-963</name>
</gene>
<dbReference type="InterPro" id="IPR052408">
    <property type="entry name" value="Exonuclease_MUT-7-like"/>
</dbReference>
<dbReference type="InterPro" id="IPR002562">
    <property type="entry name" value="3'-5'_exonuclease_dom"/>
</dbReference>
<accession>A0A3B0V182</accession>
<keyword evidence="2" id="KW-0378">Hydrolase</keyword>
<dbReference type="SMART" id="SM00474">
    <property type="entry name" value="35EXOc"/>
    <property type="match status" value="1"/>
</dbReference>
<dbReference type="GO" id="GO:0003676">
    <property type="term" value="F:nucleic acid binding"/>
    <property type="evidence" value="ECO:0007669"/>
    <property type="project" value="InterPro"/>
</dbReference>
<dbReference type="PANTHER" id="PTHR47765">
    <property type="entry name" value="3'-5' EXONUCLEASE DOMAIN-CONTAINING PROTEIN"/>
    <property type="match status" value="1"/>
</dbReference>
<name>A0A3B0V182_9ZZZZ</name>
<dbReference type="Pfam" id="PF01612">
    <property type="entry name" value="DNA_pol_A_exo1"/>
    <property type="match status" value="1"/>
</dbReference>
<dbReference type="SUPFAM" id="SSF53098">
    <property type="entry name" value="Ribonuclease H-like"/>
    <property type="match status" value="1"/>
</dbReference>
<dbReference type="CDD" id="cd06141">
    <property type="entry name" value="WRN_exo"/>
    <property type="match status" value="1"/>
</dbReference>
<dbReference type="Gene3D" id="3.30.420.10">
    <property type="entry name" value="Ribonuclease H-like superfamily/Ribonuclease H"/>
    <property type="match status" value="1"/>
</dbReference>
<dbReference type="GO" id="GO:0008408">
    <property type="term" value="F:3'-5' exonuclease activity"/>
    <property type="evidence" value="ECO:0007669"/>
    <property type="project" value="InterPro"/>
</dbReference>
<dbReference type="InterPro" id="IPR036397">
    <property type="entry name" value="RNaseH_sf"/>
</dbReference>
<dbReference type="AlphaFoldDB" id="A0A3B0V182"/>
<evidence type="ECO:0000313" key="2">
    <source>
        <dbReference type="EMBL" id="VAW25776.1"/>
    </source>
</evidence>
<sequence length="195" mass="22205">MPLRERISTEEVNALPMRAYEGEIVLIDSVEQVEKVVKEIEQFTVVGFDTESKPAFKKGESYPVSLLQFATPKKVYLFRVNLIGMPKRVSDLLSNPNLIKLGIALHDDIKDLRQLGVTNPQGFQDIHSFIKDKGVINTGLRKLAAMILGFRISKSQQTSNWENEVLNERQQIYAATDAWVCLKIYEELKKLNLIV</sequence>
<feature type="domain" description="3'-5' exonuclease" evidence="1">
    <location>
        <begin position="24"/>
        <end position="193"/>
    </location>
</feature>
<evidence type="ECO:0000259" key="1">
    <source>
        <dbReference type="SMART" id="SM00474"/>
    </source>
</evidence>
<proteinExistence type="predicted"/>
<keyword evidence="2" id="KW-0540">Nuclease</keyword>
<protein>
    <submittedName>
        <fullName evidence="2">3'-5' exonuclease domain protein</fullName>
    </submittedName>
</protein>
<dbReference type="GO" id="GO:0006139">
    <property type="term" value="P:nucleobase-containing compound metabolic process"/>
    <property type="evidence" value="ECO:0007669"/>
    <property type="project" value="InterPro"/>
</dbReference>
<dbReference type="EMBL" id="UOES01000017">
    <property type="protein sequence ID" value="VAW25776.1"/>
    <property type="molecule type" value="Genomic_DNA"/>
</dbReference>
<dbReference type="PANTHER" id="PTHR47765:SF2">
    <property type="entry name" value="EXONUCLEASE MUT-7 HOMOLOG"/>
    <property type="match status" value="1"/>
</dbReference>
<reference evidence="2" key="1">
    <citation type="submission" date="2018-06" db="EMBL/GenBank/DDBJ databases">
        <authorList>
            <person name="Zhirakovskaya E."/>
        </authorList>
    </citation>
    <scope>NUCLEOTIDE SEQUENCE</scope>
</reference>
<keyword evidence="2" id="KW-0269">Exonuclease</keyword>
<organism evidence="2">
    <name type="scientific">hydrothermal vent metagenome</name>
    <dbReference type="NCBI Taxonomy" id="652676"/>
    <lineage>
        <taxon>unclassified sequences</taxon>
        <taxon>metagenomes</taxon>
        <taxon>ecological metagenomes</taxon>
    </lineage>
</organism>
<dbReference type="InterPro" id="IPR012337">
    <property type="entry name" value="RNaseH-like_sf"/>
</dbReference>